<keyword evidence="4 11" id="KW-0812">Transmembrane</keyword>
<evidence type="ECO:0000256" key="2">
    <source>
        <dbReference type="ARBA" id="ARBA00022516"/>
    </source>
</evidence>
<gene>
    <name evidence="12" type="ORF">ACHAW5_009929</name>
</gene>
<evidence type="ECO:0000256" key="10">
    <source>
        <dbReference type="SAM" id="MobiDB-lite"/>
    </source>
</evidence>
<reference evidence="12 13" key="1">
    <citation type="submission" date="2024-10" db="EMBL/GenBank/DDBJ databases">
        <title>Updated reference genomes for cyclostephanoid diatoms.</title>
        <authorList>
            <person name="Roberts W.R."/>
            <person name="Alverson A.J."/>
        </authorList>
    </citation>
    <scope>NUCLEOTIDE SEQUENCE [LARGE SCALE GENOMIC DNA]</scope>
    <source>
        <strain evidence="12 13">AJA276-08</strain>
    </source>
</reference>
<evidence type="ECO:0000256" key="8">
    <source>
        <dbReference type="ARBA" id="ARBA00023209"/>
    </source>
</evidence>
<evidence type="ECO:0000256" key="11">
    <source>
        <dbReference type="SAM" id="Phobius"/>
    </source>
</evidence>
<name>A0ABD3N4Z6_9STRA</name>
<evidence type="ECO:0000256" key="1">
    <source>
        <dbReference type="ARBA" id="ARBA00004141"/>
    </source>
</evidence>
<dbReference type="Proteomes" id="UP001530315">
    <property type="component" value="Unassembled WGS sequence"/>
</dbReference>
<protein>
    <recommendedName>
        <fullName evidence="14">Cardiolipin synthase</fullName>
    </recommendedName>
</protein>
<evidence type="ECO:0000256" key="7">
    <source>
        <dbReference type="ARBA" id="ARBA00023136"/>
    </source>
</evidence>
<dbReference type="PANTHER" id="PTHR14269:SF60">
    <property type="entry name" value="CARDIOLIPIN SYNTHASE (CMP-FORMING)"/>
    <property type="match status" value="1"/>
</dbReference>
<dbReference type="InterPro" id="IPR043130">
    <property type="entry name" value="CDP-OH_PTrfase_TM_dom"/>
</dbReference>
<dbReference type="Pfam" id="PF01066">
    <property type="entry name" value="CDP-OH_P_transf"/>
    <property type="match status" value="1"/>
</dbReference>
<evidence type="ECO:0000313" key="13">
    <source>
        <dbReference type="Proteomes" id="UP001530315"/>
    </source>
</evidence>
<organism evidence="12 13">
    <name type="scientific">Stephanodiscus triporus</name>
    <dbReference type="NCBI Taxonomy" id="2934178"/>
    <lineage>
        <taxon>Eukaryota</taxon>
        <taxon>Sar</taxon>
        <taxon>Stramenopiles</taxon>
        <taxon>Ochrophyta</taxon>
        <taxon>Bacillariophyta</taxon>
        <taxon>Coscinodiscophyceae</taxon>
        <taxon>Thalassiosirophycidae</taxon>
        <taxon>Stephanodiscales</taxon>
        <taxon>Stephanodiscaceae</taxon>
        <taxon>Stephanodiscus</taxon>
    </lineage>
</organism>
<comment type="caution">
    <text evidence="12">The sequence shown here is derived from an EMBL/GenBank/DDBJ whole genome shotgun (WGS) entry which is preliminary data.</text>
</comment>
<evidence type="ECO:0000256" key="5">
    <source>
        <dbReference type="ARBA" id="ARBA00022989"/>
    </source>
</evidence>
<sequence length="342" mass="37215">MWSVPSLGLARYWMNRKSTLGFVTRYCNRKRWLSKASQEGERGNLNSSDNSDISTEKQPTTETEIKFSTISSGIASPLNRRATNAILSQLSSPPNLFTLSRIIATPYLSHMLISHHHKSEATSSAILGGDISGATLSSPIPAETAASDAMTAIMTHLDQISTPAVALSLFLLMGFTDFLDGYIARTYPSTATVLGTYLDPFADKFFICVLSLTLWYIGSLPGMLVGLWIVRDVGIVGSVYWLVRRETVRKQNSRDQHGHDSDSIIAVMDPQNTPLKVQASFTSKVNTTFQIGLIALGIAGEVPSIDIPPELMMSLIWVTAGTTIISSVGYLDGSAFKKSGNR</sequence>
<evidence type="ECO:0000256" key="9">
    <source>
        <dbReference type="ARBA" id="ARBA00023264"/>
    </source>
</evidence>
<keyword evidence="8" id="KW-0594">Phospholipid biosynthesis</keyword>
<dbReference type="PANTHER" id="PTHR14269">
    <property type="entry name" value="CDP-DIACYLGLYCEROL--GLYCEROL-3-PHOSPHATE 3-PHOSPHATIDYLTRANSFERASE-RELATED"/>
    <property type="match status" value="1"/>
</dbReference>
<keyword evidence="3" id="KW-0808">Transferase</keyword>
<evidence type="ECO:0008006" key="14">
    <source>
        <dbReference type="Google" id="ProtNLM"/>
    </source>
</evidence>
<feature type="transmembrane region" description="Helical" evidence="11">
    <location>
        <begin position="164"/>
        <end position="184"/>
    </location>
</feature>
<dbReference type="GO" id="GO:0016740">
    <property type="term" value="F:transferase activity"/>
    <property type="evidence" value="ECO:0007669"/>
    <property type="project" value="UniProtKB-KW"/>
</dbReference>
<dbReference type="EMBL" id="JALLAZ020001611">
    <property type="protein sequence ID" value="KAL3771145.1"/>
    <property type="molecule type" value="Genomic_DNA"/>
</dbReference>
<dbReference type="AlphaFoldDB" id="A0ABD3N4Z6"/>
<feature type="region of interest" description="Disordered" evidence="10">
    <location>
        <begin position="37"/>
        <end position="63"/>
    </location>
</feature>
<dbReference type="Gene3D" id="1.20.120.1760">
    <property type="match status" value="1"/>
</dbReference>
<dbReference type="GO" id="GO:0016020">
    <property type="term" value="C:membrane"/>
    <property type="evidence" value="ECO:0007669"/>
    <property type="project" value="UniProtKB-SubCell"/>
</dbReference>
<keyword evidence="13" id="KW-1185">Reference proteome</keyword>
<proteinExistence type="predicted"/>
<keyword evidence="7 11" id="KW-0472">Membrane</keyword>
<comment type="subcellular location">
    <subcellularLocation>
        <location evidence="1">Membrane</location>
        <topology evidence="1">Multi-pass membrane protein</topology>
    </subcellularLocation>
</comment>
<dbReference type="GO" id="GO:0008654">
    <property type="term" value="P:phospholipid biosynthetic process"/>
    <property type="evidence" value="ECO:0007669"/>
    <property type="project" value="UniProtKB-KW"/>
</dbReference>
<keyword evidence="9" id="KW-1208">Phospholipid metabolism</keyword>
<dbReference type="InterPro" id="IPR050324">
    <property type="entry name" value="CDP-alcohol_PTase-I"/>
</dbReference>
<accession>A0ABD3N4Z6</accession>
<feature type="compositionally biased region" description="Polar residues" evidence="10">
    <location>
        <begin position="44"/>
        <end position="63"/>
    </location>
</feature>
<feature type="transmembrane region" description="Helical" evidence="11">
    <location>
        <begin position="196"/>
        <end position="217"/>
    </location>
</feature>
<keyword evidence="5 11" id="KW-1133">Transmembrane helix</keyword>
<feature type="transmembrane region" description="Helical" evidence="11">
    <location>
        <begin position="311"/>
        <end position="331"/>
    </location>
</feature>
<keyword evidence="6" id="KW-0443">Lipid metabolism</keyword>
<evidence type="ECO:0000313" key="12">
    <source>
        <dbReference type="EMBL" id="KAL3771145.1"/>
    </source>
</evidence>
<evidence type="ECO:0000256" key="4">
    <source>
        <dbReference type="ARBA" id="ARBA00022692"/>
    </source>
</evidence>
<dbReference type="InterPro" id="IPR000462">
    <property type="entry name" value="CDP-OH_P_trans"/>
</dbReference>
<evidence type="ECO:0000256" key="3">
    <source>
        <dbReference type="ARBA" id="ARBA00022679"/>
    </source>
</evidence>
<keyword evidence="2" id="KW-0444">Lipid biosynthesis</keyword>
<evidence type="ECO:0000256" key="6">
    <source>
        <dbReference type="ARBA" id="ARBA00023098"/>
    </source>
</evidence>